<feature type="binding site" evidence="5">
    <location>
        <position position="172"/>
    </location>
    <ligand>
        <name>AMP</name>
        <dbReference type="ChEBI" id="CHEBI:456215"/>
    </ligand>
</feature>
<feature type="binding site" evidence="5">
    <location>
        <position position="37"/>
    </location>
    <ligand>
        <name>AMP</name>
        <dbReference type="ChEBI" id="CHEBI:456215"/>
    </ligand>
</feature>
<dbReference type="Pfam" id="PF00406">
    <property type="entry name" value="ADK"/>
    <property type="match status" value="1"/>
</dbReference>
<feature type="binding site" evidence="5">
    <location>
        <position position="161"/>
    </location>
    <ligand>
        <name>AMP</name>
        <dbReference type="ChEBI" id="CHEBI:456215"/>
    </ligand>
</feature>
<feature type="binding site" evidence="5">
    <location>
        <position position="151"/>
    </location>
    <ligand>
        <name>Zn(2+)</name>
        <dbReference type="ChEBI" id="CHEBI:29105"/>
        <note>structural</note>
    </ligand>
</feature>
<comment type="domain">
    <text evidence="5">Consists of three domains, a large central CORE domain and two small peripheral domains, NMPbind and LID, which undergo movements during catalysis. The LID domain closes over the site of phosphoryl transfer upon ATP binding. Assembling and dissambling the active center during each catalytic cycle provides an effective means to prevent ATP hydrolysis. Some bacteria have evolved a zinc-coordinating structure that stabilizes the LID domain.</text>
</comment>
<keyword evidence="2 5" id="KW-0545">Nucleotide biosynthesis</keyword>
<dbReference type="CDD" id="cd01428">
    <property type="entry name" value="ADK"/>
    <property type="match status" value="1"/>
</dbReference>
<evidence type="ECO:0000256" key="7">
    <source>
        <dbReference type="RuleBase" id="RU003331"/>
    </source>
</evidence>
<feature type="region of interest" description="LID" evidence="5">
    <location>
        <begin position="127"/>
        <end position="164"/>
    </location>
</feature>
<feature type="binding site" evidence="5">
    <location>
        <position position="131"/>
    </location>
    <ligand>
        <name>Zn(2+)</name>
        <dbReference type="ChEBI" id="CHEBI:29105"/>
        <note>structural</note>
    </ligand>
</feature>
<evidence type="ECO:0000256" key="3">
    <source>
        <dbReference type="ARBA" id="ARBA00022741"/>
    </source>
</evidence>
<dbReference type="UniPathway" id="UPA00588">
    <property type="reaction ID" value="UER00649"/>
</dbReference>
<evidence type="ECO:0000313" key="9">
    <source>
        <dbReference type="EMBL" id="KKP54643.1"/>
    </source>
</evidence>
<feature type="binding site" evidence="5">
    <location>
        <position position="134"/>
    </location>
    <ligand>
        <name>Zn(2+)</name>
        <dbReference type="ChEBI" id="CHEBI:29105"/>
        <note>structural</note>
    </ligand>
</feature>
<dbReference type="GO" id="GO:0005524">
    <property type="term" value="F:ATP binding"/>
    <property type="evidence" value="ECO:0007669"/>
    <property type="project" value="UniProtKB-UniRule"/>
</dbReference>
<accession>A0A0G0ADE3</accession>
<reference evidence="9 10" key="1">
    <citation type="journal article" date="2015" name="Nature">
        <title>rRNA introns, odd ribosomes, and small enigmatic genomes across a large radiation of phyla.</title>
        <authorList>
            <person name="Brown C.T."/>
            <person name="Hug L.A."/>
            <person name="Thomas B.C."/>
            <person name="Sharon I."/>
            <person name="Castelle C.J."/>
            <person name="Singh A."/>
            <person name="Wilkins M.J."/>
            <person name="Williams K.H."/>
            <person name="Banfield J.F."/>
        </authorList>
    </citation>
    <scope>NUCLEOTIDE SEQUENCE [LARGE SCALE GENOMIC DNA]</scope>
</reference>
<comment type="function">
    <text evidence="5">Catalyzes the reversible transfer of the terminal phosphate group between ATP and AMP. Plays an important role in cellular energy homeostasis and in adenine nucleotide metabolism.</text>
</comment>
<feature type="binding site" evidence="5">
    <location>
        <begin position="58"/>
        <end position="60"/>
    </location>
    <ligand>
        <name>AMP</name>
        <dbReference type="ChEBI" id="CHEBI:456215"/>
    </ligand>
</feature>
<feature type="binding site" evidence="5">
    <location>
        <position position="154"/>
    </location>
    <ligand>
        <name>Zn(2+)</name>
        <dbReference type="ChEBI" id="CHEBI:29105"/>
        <note>structural</note>
    </ligand>
</feature>
<comment type="caution">
    <text evidence="9">The sequence shown here is derived from an EMBL/GenBank/DDBJ whole genome shotgun (WGS) entry which is preliminary data.</text>
</comment>
<dbReference type="EMBL" id="LBPI01000013">
    <property type="protein sequence ID" value="KKP54643.1"/>
    <property type="molecule type" value="Genomic_DNA"/>
</dbReference>
<keyword evidence="1 5" id="KW-0808">Transferase</keyword>
<protein>
    <recommendedName>
        <fullName evidence="5 7">Adenylate kinase</fullName>
        <shortName evidence="5">AK</shortName>
        <ecNumber evidence="5 7">2.7.4.3</ecNumber>
    </recommendedName>
    <alternativeName>
        <fullName evidence="5">ATP-AMP transphosphorylase</fullName>
    </alternativeName>
    <alternativeName>
        <fullName evidence="5">ATP:AMP phosphotransferase</fullName>
    </alternativeName>
    <alternativeName>
        <fullName evidence="5">Adenylate monophosphate kinase</fullName>
    </alternativeName>
</protein>
<feature type="domain" description="Adenylate kinase active site lid" evidence="8">
    <location>
        <begin position="128"/>
        <end position="163"/>
    </location>
</feature>
<dbReference type="Pfam" id="PF05191">
    <property type="entry name" value="ADK_lid"/>
    <property type="match status" value="1"/>
</dbReference>
<feature type="binding site" evidence="5">
    <location>
        <position position="32"/>
    </location>
    <ligand>
        <name>AMP</name>
        <dbReference type="ChEBI" id="CHEBI:456215"/>
    </ligand>
</feature>
<keyword evidence="3 5" id="KW-0547">Nucleotide-binding</keyword>
<dbReference type="Gene3D" id="3.40.50.300">
    <property type="entry name" value="P-loop containing nucleotide triphosphate hydrolases"/>
    <property type="match status" value="1"/>
</dbReference>
<dbReference type="PANTHER" id="PTHR23359">
    <property type="entry name" value="NUCLEOTIDE KINASE"/>
    <property type="match status" value="1"/>
</dbReference>
<comment type="subunit">
    <text evidence="5 7">Monomer.</text>
</comment>
<dbReference type="InterPro" id="IPR007862">
    <property type="entry name" value="Adenylate_kinase_lid-dom"/>
</dbReference>
<evidence type="ECO:0000256" key="5">
    <source>
        <dbReference type="HAMAP-Rule" id="MF_00235"/>
    </source>
</evidence>
<evidence type="ECO:0000256" key="1">
    <source>
        <dbReference type="ARBA" id="ARBA00022679"/>
    </source>
</evidence>
<dbReference type="PRINTS" id="PR00094">
    <property type="entry name" value="ADENYLTKNASE"/>
</dbReference>
<feature type="binding site" evidence="5">
    <location>
        <position position="93"/>
    </location>
    <ligand>
        <name>AMP</name>
        <dbReference type="ChEBI" id="CHEBI:456215"/>
    </ligand>
</feature>
<proteinExistence type="inferred from homology"/>
<evidence type="ECO:0000256" key="4">
    <source>
        <dbReference type="ARBA" id="ARBA00022777"/>
    </source>
</evidence>
<evidence type="ECO:0000256" key="6">
    <source>
        <dbReference type="RuleBase" id="RU003330"/>
    </source>
</evidence>
<dbReference type="AlphaFoldDB" id="A0A0G0ADE3"/>
<dbReference type="Proteomes" id="UP000034488">
    <property type="component" value="Unassembled WGS sequence"/>
</dbReference>
<dbReference type="GO" id="GO:0008270">
    <property type="term" value="F:zinc ion binding"/>
    <property type="evidence" value="ECO:0007669"/>
    <property type="project" value="UniProtKB-UniRule"/>
</dbReference>
<keyword evidence="5" id="KW-0479">Metal-binding</keyword>
<dbReference type="HAMAP" id="MF_00235">
    <property type="entry name" value="Adenylate_kinase_Adk"/>
    <property type="match status" value="1"/>
</dbReference>
<name>A0A0G0ADE3_9BACT</name>
<dbReference type="SUPFAM" id="SSF52540">
    <property type="entry name" value="P-loop containing nucleoside triphosphate hydrolases"/>
    <property type="match status" value="1"/>
</dbReference>
<dbReference type="GO" id="GO:0005737">
    <property type="term" value="C:cytoplasm"/>
    <property type="evidence" value="ECO:0007669"/>
    <property type="project" value="UniProtKB-SubCell"/>
</dbReference>
<feature type="binding site" evidence="5">
    <location>
        <begin position="137"/>
        <end position="138"/>
    </location>
    <ligand>
        <name>ATP</name>
        <dbReference type="ChEBI" id="CHEBI:30616"/>
    </ligand>
</feature>
<dbReference type="EC" id="2.7.4.3" evidence="5 7"/>
<feature type="region of interest" description="NMP" evidence="5">
    <location>
        <begin position="31"/>
        <end position="60"/>
    </location>
</feature>
<dbReference type="SUPFAM" id="SSF57774">
    <property type="entry name" value="Microbial and mitochondrial ADK, insert 'zinc finger' domain"/>
    <property type="match status" value="1"/>
</dbReference>
<sequence length="215" mass="25164">MKTILFHGPSGSGKDTQVDLLVDKYEFENIGTGEMFRTMYKEADLEAIKAYSYWSKGKFVPNDLVYSMLNRWIEKFDEQYNWAFVSVVREVGQIPMFDRLLKSHNRTLDYFVHFTLSEQAAIERMSLRTVCPYCDTTYHSIYKVEKVKGYCDKCGTKLIQREDDQPEKIKSRLEEYNRTISPILEVYRKRGILIEIDATPSIEAIHKEVVTKLGL</sequence>
<dbReference type="InterPro" id="IPR036193">
    <property type="entry name" value="ADK_active_lid_dom_sf"/>
</dbReference>
<organism evidence="9 10">
    <name type="scientific">candidate division WS6 bacterium GW2011_GWB1_33_6</name>
    <dbReference type="NCBI Taxonomy" id="1619088"/>
    <lineage>
        <taxon>Bacteria</taxon>
        <taxon>Candidatus Dojkabacteria</taxon>
    </lineage>
</organism>
<dbReference type="PATRIC" id="fig|1619088.3.peg.494"/>
<dbReference type="InterPro" id="IPR000850">
    <property type="entry name" value="Adenylat/UMP-CMP_kin"/>
</dbReference>
<dbReference type="InterPro" id="IPR027417">
    <property type="entry name" value="P-loop_NTPase"/>
</dbReference>
<keyword evidence="4 5" id="KW-0418">Kinase</keyword>
<evidence type="ECO:0000259" key="8">
    <source>
        <dbReference type="Pfam" id="PF05191"/>
    </source>
</evidence>
<comment type="subcellular location">
    <subcellularLocation>
        <location evidence="5 7">Cytoplasm</location>
    </subcellularLocation>
</comment>
<evidence type="ECO:0000256" key="2">
    <source>
        <dbReference type="ARBA" id="ARBA00022727"/>
    </source>
</evidence>
<gene>
    <name evidence="5" type="primary">adk</name>
    <name evidence="9" type="ORF">UR47_C0013G0023</name>
</gene>
<keyword evidence="5" id="KW-0963">Cytoplasm</keyword>
<feature type="binding site" evidence="5">
    <location>
        <position position="200"/>
    </location>
    <ligand>
        <name>ATP</name>
        <dbReference type="ChEBI" id="CHEBI:30616"/>
    </ligand>
</feature>
<comment type="similarity">
    <text evidence="5 6">Belongs to the adenylate kinase family.</text>
</comment>
<comment type="caution">
    <text evidence="5">Lacks conserved residue(s) required for the propagation of feature annotation.</text>
</comment>
<keyword evidence="5 7" id="KW-0067">ATP-binding</keyword>
<dbReference type="GO" id="GO:0044209">
    <property type="term" value="P:AMP salvage"/>
    <property type="evidence" value="ECO:0007669"/>
    <property type="project" value="UniProtKB-UniRule"/>
</dbReference>
<feature type="binding site" evidence="5">
    <location>
        <position position="128"/>
    </location>
    <ligand>
        <name>ATP</name>
        <dbReference type="ChEBI" id="CHEBI:30616"/>
    </ligand>
</feature>
<comment type="pathway">
    <text evidence="5">Purine metabolism; AMP biosynthesis via salvage pathway; AMP from ADP: step 1/1.</text>
</comment>
<keyword evidence="5" id="KW-0862">Zinc</keyword>
<evidence type="ECO:0000313" key="10">
    <source>
        <dbReference type="Proteomes" id="UP000034488"/>
    </source>
</evidence>
<dbReference type="GO" id="GO:0004017">
    <property type="term" value="F:AMP kinase activity"/>
    <property type="evidence" value="ECO:0007669"/>
    <property type="project" value="UniProtKB-UniRule"/>
</dbReference>
<comment type="catalytic activity">
    <reaction evidence="5 7">
        <text>AMP + ATP = 2 ADP</text>
        <dbReference type="Rhea" id="RHEA:12973"/>
        <dbReference type="ChEBI" id="CHEBI:30616"/>
        <dbReference type="ChEBI" id="CHEBI:456215"/>
        <dbReference type="ChEBI" id="CHEBI:456216"/>
        <dbReference type="EC" id="2.7.4.3"/>
    </reaction>
</comment>